<dbReference type="Gene3D" id="4.10.70.10">
    <property type="entry name" value="Disintegrin domain"/>
    <property type="match status" value="1"/>
</dbReference>
<evidence type="ECO:0000256" key="1">
    <source>
        <dbReference type="PROSITE-ProRule" id="PRU00068"/>
    </source>
</evidence>
<dbReference type="InterPro" id="IPR001762">
    <property type="entry name" value="Disintegrin_dom"/>
</dbReference>
<dbReference type="AlphaFoldDB" id="A0A673GFD0"/>
<evidence type="ECO:0000259" key="2">
    <source>
        <dbReference type="PROSITE" id="PS50214"/>
    </source>
</evidence>
<keyword evidence="4" id="KW-1185">Reference proteome</keyword>
<comment type="caution">
    <text evidence="1">Lacks conserved residue(s) required for the propagation of feature annotation.</text>
</comment>
<dbReference type="PROSITE" id="PS50214">
    <property type="entry name" value="DISINTEGRIN_2"/>
    <property type="match status" value="1"/>
</dbReference>
<organism evidence="3 4">
    <name type="scientific">Sinocyclocheilus rhinocerous</name>
    <dbReference type="NCBI Taxonomy" id="307959"/>
    <lineage>
        <taxon>Eukaryota</taxon>
        <taxon>Metazoa</taxon>
        <taxon>Chordata</taxon>
        <taxon>Craniata</taxon>
        <taxon>Vertebrata</taxon>
        <taxon>Euteleostomi</taxon>
        <taxon>Actinopterygii</taxon>
        <taxon>Neopterygii</taxon>
        <taxon>Teleostei</taxon>
        <taxon>Ostariophysi</taxon>
        <taxon>Cypriniformes</taxon>
        <taxon>Cyprinidae</taxon>
        <taxon>Cyprininae</taxon>
        <taxon>Sinocyclocheilus</taxon>
    </lineage>
</organism>
<evidence type="ECO:0000313" key="3">
    <source>
        <dbReference type="Ensembl" id="ENSSRHP00000010979.1"/>
    </source>
</evidence>
<sequence length="93" mass="10072">MTNSLSECENPCCDPMTCRLTEGSQCAYGDCCENCQVMTINDCVSFISLSSIVGKITVSGGILCAPTRKVLLAPPAPFGTMNVCFRLYLYLKE</sequence>
<protein>
    <recommendedName>
        <fullName evidence="2">Disintegrin domain-containing protein</fullName>
    </recommendedName>
</protein>
<accession>A0A673GFD0</accession>
<evidence type="ECO:0000313" key="4">
    <source>
        <dbReference type="Proteomes" id="UP000472270"/>
    </source>
</evidence>
<reference evidence="3" key="1">
    <citation type="submission" date="2025-08" db="UniProtKB">
        <authorList>
            <consortium name="Ensembl"/>
        </authorList>
    </citation>
    <scope>IDENTIFICATION</scope>
</reference>
<name>A0A673GFD0_9TELE</name>
<dbReference type="Ensembl" id="ENSSRHT00000011398.1">
    <property type="protein sequence ID" value="ENSSRHP00000010979.1"/>
    <property type="gene ID" value="ENSSRHG00000006401.1"/>
</dbReference>
<dbReference type="SUPFAM" id="SSF57552">
    <property type="entry name" value="Blood coagulation inhibitor (disintegrin)"/>
    <property type="match status" value="1"/>
</dbReference>
<proteinExistence type="predicted"/>
<dbReference type="InterPro" id="IPR036436">
    <property type="entry name" value="Disintegrin_dom_sf"/>
</dbReference>
<reference evidence="3" key="2">
    <citation type="submission" date="2025-09" db="UniProtKB">
        <authorList>
            <consortium name="Ensembl"/>
        </authorList>
    </citation>
    <scope>IDENTIFICATION</scope>
</reference>
<dbReference type="Proteomes" id="UP000472270">
    <property type="component" value="Unassembled WGS sequence"/>
</dbReference>
<feature type="domain" description="Disintegrin" evidence="2">
    <location>
        <begin position="1"/>
        <end position="37"/>
    </location>
</feature>
<dbReference type="SMART" id="SM00050">
    <property type="entry name" value="DISIN"/>
    <property type="match status" value="1"/>
</dbReference>